<proteinExistence type="inferred from homology"/>
<evidence type="ECO:0000259" key="11">
    <source>
        <dbReference type="PROSITE" id="PS50823"/>
    </source>
</evidence>
<dbReference type="InterPro" id="IPR005704">
    <property type="entry name" value="Ribosomal_uS3_bac-typ"/>
</dbReference>
<keyword evidence="6 8" id="KW-0687">Ribonucleoprotein</keyword>
<evidence type="ECO:0000256" key="2">
    <source>
        <dbReference type="ARBA" id="ARBA00011458"/>
    </source>
</evidence>
<comment type="subcellular location">
    <subcellularLocation>
        <location evidence="8 10">Plastid</location>
        <location evidence="8 10">Chloroplast</location>
    </subcellularLocation>
</comment>
<evidence type="ECO:0000256" key="1">
    <source>
        <dbReference type="ARBA" id="ARBA00010761"/>
    </source>
</evidence>
<dbReference type="InterPro" id="IPR036419">
    <property type="entry name" value="Ribosomal_S3_C_sf"/>
</dbReference>
<evidence type="ECO:0000256" key="8">
    <source>
        <dbReference type="HAMAP-Rule" id="MF_01309"/>
    </source>
</evidence>
<dbReference type="PROSITE" id="PS00548">
    <property type="entry name" value="RIBOSOMAL_S3"/>
    <property type="match status" value="1"/>
</dbReference>
<dbReference type="Pfam" id="PF07650">
    <property type="entry name" value="KH_2"/>
    <property type="match status" value="1"/>
</dbReference>
<dbReference type="AlphaFoldDB" id="A0A1X9PUG4"/>
<dbReference type="CDD" id="cd02412">
    <property type="entry name" value="KH-II_30S_S3"/>
    <property type="match status" value="1"/>
</dbReference>
<keyword evidence="3 8" id="KW-0699">rRNA-binding</keyword>
<dbReference type="EMBL" id="KY709211">
    <property type="protein sequence ID" value="ARO91138.1"/>
    <property type="molecule type" value="Genomic_DNA"/>
</dbReference>
<evidence type="ECO:0000256" key="3">
    <source>
        <dbReference type="ARBA" id="ARBA00022730"/>
    </source>
</evidence>
<dbReference type="SUPFAM" id="SSF54821">
    <property type="entry name" value="Ribosomal protein S3 C-terminal domain"/>
    <property type="match status" value="1"/>
</dbReference>
<dbReference type="GO" id="GO:0003735">
    <property type="term" value="F:structural constituent of ribosome"/>
    <property type="evidence" value="ECO:0007669"/>
    <property type="project" value="InterPro"/>
</dbReference>
<evidence type="ECO:0000256" key="10">
    <source>
        <dbReference type="RuleBase" id="RU003626"/>
    </source>
</evidence>
<dbReference type="SUPFAM" id="SSF54814">
    <property type="entry name" value="Prokaryotic type KH domain (KH-domain type II)"/>
    <property type="match status" value="1"/>
</dbReference>
<protein>
    <recommendedName>
        <fullName evidence="7 8">Small ribosomal subunit protein uS3c</fullName>
    </recommendedName>
</protein>
<dbReference type="Gene3D" id="3.30.1140.32">
    <property type="entry name" value="Ribosomal protein S3, C-terminal domain"/>
    <property type="match status" value="1"/>
</dbReference>
<evidence type="ECO:0000256" key="4">
    <source>
        <dbReference type="ARBA" id="ARBA00022884"/>
    </source>
</evidence>
<dbReference type="GO" id="GO:0006412">
    <property type="term" value="P:translation"/>
    <property type="evidence" value="ECO:0007669"/>
    <property type="project" value="UniProtKB-UniRule"/>
</dbReference>
<evidence type="ECO:0000256" key="6">
    <source>
        <dbReference type="ARBA" id="ARBA00023274"/>
    </source>
</evidence>
<dbReference type="InterPro" id="IPR057258">
    <property type="entry name" value="Ribosomal_uS3"/>
</dbReference>
<accession>A0A1X9PUG4</accession>
<dbReference type="InterPro" id="IPR004044">
    <property type="entry name" value="KH_dom_type_2"/>
</dbReference>
<dbReference type="HAMAP" id="MF_01309_B">
    <property type="entry name" value="Ribosomal_uS3_B"/>
    <property type="match status" value="1"/>
</dbReference>
<gene>
    <name evidence="8 12" type="primary">rps3</name>
</gene>
<dbReference type="GO" id="GO:0009507">
    <property type="term" value="C:chloroplast"/>
    <property type="evidence" value="ECO:0007669"/>
    <property type="project" value="UniProtKB-SubCell"/>
</dbReference>
<comment type="subunit">
    <text evidence="2 8 10">Part of the 30S ribosomal subunit.</text>
</comment>
<evidence type="ECO:0000256" key="7">
    <source>
        <dbReference type="ARBA" id="ARBA00035154"/>
    </source>
</evidence>
<evidence type="ECO:0000256" key="9">
    <source>
        <dbReference type="RuleBase" id="RU003624"/>
    </source>
</evidence>
<sequence>MGQKTHPLGFRIGITQEHKSSWFANSKDYPKLLEEDFIIRSHITKSLNNAGISNVKIYRKVDQIELEIYTARPGIIVGRFGKGIEYLRIELKKLLKNQKEIRVNIIELEQPDTEASLLASFLAEQLEKRVAFRRAVRQTIQKAQRSNIQGIKIQVSGRLNGAEIARSEWVREGRVPLQTLRANIDYSCQIAKTTYGILGVKIWLFKGEILKATKSNTNSIEIIEKI</sequence>
<dbReference type="PANTHER" id="PTHR11760:SF19">
    <property type="entry name" value="SMALL RIBOSOMAL SUBUNIT PROTEIN US3C"/>
    <property type="match status" value="1"/>
</dbReference>
<evidence type="ECO:0000256" key="5">
    <source>
        <dbReference type="ARBA" id="ARBA00022980"/>
    </source>
</evidence>
<dbReference type="Gene3D" id="3.30.300.20">
    <property type="match status" value="1"/>
</dbReference>
<dbReference type="Pfam" id="PF00189">
    <property type="entry name" value="Ribosomal_S3_C"/>
    <property type="match status" value="1"/>
</dbReference>
<dbReference type="GO" id="GO:0019843">
    <property type="term" value="F:rRNA binding"/>
    <property type="evidence" value="ECO:0007669"/>
    <property type="project" value="UniProtKB-UniRule"/>
</dbReference>
<dbReference type="InterPro" id="IPR015946">
    <property type="entry name" value="KH_dom-like_a/b"/>
</dbReference>
<dbReference type="PROSITE" id="PS50823">
    <property type="entry name" value="KH_TYPE_2"/>
    <property type="match status" value="1"/>
</dbReference>
<name>A0A1X9PUG4_9RHOD</name>
<keyword evidence="4 8" id="KW-0694">RNA-binding</keyword>
<dbReference type="InterPro" id="IPR009019">
    <property type="entry name" value="KH_sf_prok-type"/>
</dbReference>
<dbReference type="NCBIfam" id="TIGR01009">
    <property type="entry name" value="rpsC_bact"/>
    <property type="match status" value="1"/>
</dbReference>
<dbReference type="InterPro" id="IPR001351">
    <property type="entry name" value="Ribosomal_uS3_C"/>
</dbReference>
<feature type="domain" description="KH type-2" evidence="11">
    <location>
        <begin position="39"/>
        <end position="109"/>
    </location>
</feature>
<dbReference type="InterPro" id="IPR018280">
    <property type="entry name" value="Ribosomal_uS3_CS"/>
</dbReference>
<dbReference type="FunFam" id="3.30.300.20:FF:000001">
    <property type="entry name" value="30S ribosomal protein S3"/>
    <property type="match status" value="1"/>
</dbReference>
<comment type="similarity">
    <text evidence="1 8 9">Belongs to the universal ribosomal protein uS3 family.</text>
</comment>
<reference evidence="12" key="1">
    <citation type="submission" date="2017-03" db="EMBL/GenBank/DDBJ databases">
        <title>The new red algal subphylum Proteorhodophytina comprises the largest and most divergent plastid genomes known.</title>
        <authorList>
            <person name="Munoz-Gomez S.A."/>
            <person name="Mejia-Franco F.G."/>
            <person name="Durnin K."/>
            <person name="Morgan C."/>
            <person name="Grisdale C.J."/>
            <person name="Archibald J.M."/>
            <person name="Slamovits C.H."/>
        </authorList>
    </citation>
    <scope>NUCLEOTIDE SEQUENCE</scope>
    <source>
        <strain evidence="12">UTEX LB2060</strain>
    </source>
</reference>
<dbReference type="PANTHER" id="PTHR11760">
    <property type="entry name" value="30S/40S RIBOSOMAL PROTEIN S3"/>
    <property type="match status" value="1"/>
</dbReference>
<keyword evidence="10 12" id="KW-0150">Chloroplast</keyword>
<keyword evidence="5 8" id="KW-0689">Ribosomal protein</keyword>
<dbReference type="GO" id="GO:0022627">
    <property type="term" value="C:cytosolic small ribosomal subunit"/>
    <property type="evidence" value="ECO:0007669"/>
    <property type="project" value="TreeGrafter"/>
</dbReference>
<evidence type="ECO:0000313" key="12">
    <source>
        <dbReference type="EMBL" id="ARO91138.1"/>
    </source>
</evidence>
<geneLocation type="chloroplast" evidence="12"/>
<organism evidence="12">
    <name type="scientific">Flintiella sanguinaria</name>
    <dbReference type="NCBI Taxonomy" id="101926"/>
    <lineage>
        <taxon>Eukaryota</taxon>
        <taxon>Rhodophyta</taxon>
        <taxon>Bangiophyceae</taxon>
        <taxon>Porphyridiales</taxon>
        <taxon>Porphyridiaceae</taxon>
        <taxon>Flintiella</taxon>
    </lineage>
</organism>
<keyword evidence="10 12" id="KW-0934">Plastid</keyword>